<dbReference type="Pfam" id="PF26080">
    <property type="entry name" value="CUB_animal"/>
    <property type="match status" value="1"/>
</dbReference>
<feature type="region of interest" description="Disordered" evidence="1">
    <location>
        <begin position="223"/>
        <end position="314"/>
    </location>
</feature>
<dbReference type="EMBL" id="LR899009">
    <property type="protein sequence ID" value="CAD7078775.1"/>
    <property type="molecule type" value="Genomic_DNA"/>
</dbReference>
<proteinExistence type="predicted"/>
<gene>
    <name evidence="3" type="ORF">HERILL_LOCUS2027</name>
</gene>
<dbReference type="PANTHER" id="PTHR33236">
    <property type="entry name" value="INTRAFLAGELLAR TRANSPORT PROTEIN 122 FAMILY PROTEIN-RELATED"/>
    <property type="match status" value="1"/>
</dbReference>
<feature type="compositionally biased region" description="Low complexity" evidence="1">
    <location>
        <begin position="239"/>
        <end position="292"/>
    </location>
</feature>
<dbReference type="Proteomes" id="UP000594454">
    <property type="component" value="Chromosome 1"/>
</dbReference>
<evidence type="ECO:0000313" key="4">
    <source>
        <dbReference type="Proteomes" id="UP000594454"/>
    </source>
</evidence>
<feature type="compositionally biased region" description="Polar residues" evidence="1">
    <location>
        <begin position="223"/>
        <end position="238"/>
    </location>
</feature>
<evidence type="ECO:0000256" key="1">
    <source>
        <dbReference type="SAM" id="MobiDB-lite"/>
    </source>
</evidence>
<feature type="domain" description="CUB" evidence="2">
    <location>
        <begin position="158"/>
        <end position="429"/>
    </location>
</feature>
<evidence type="ECO:0000313" key="3">
    <source>
        <dbReference type="EMBL" id="CAD7078775.1"/>
    </source>
</evidence>
<dbReference type="PANTHER" id="PTHR33236:SF4">
    <property type="entry name" value="CUB DOMAIN-CONTAINING PROTEIN"/>
    <property type="match status" value="1"/>
</dbReference>
<evidence type="ECO:0000259" key="2">
    <source>
        <dbReference type="Pfam" id="PF26080"/>
    </source>
</evidence>
<keyword evidence="4" id="KW-1185">Reference proteome</keyword>
<name>A0A7R8UDI1_HERIL</name>
<dbReference type="InterPro" id="IPR058698">
    <property type="entry name" value="CUB_metazoa"/>
</dbReference>
<sequence length="433" mass="45974">MTSCRVKIRIINEDISQLRIDFNHFLLGQPNRRTGVCDGDVFSLTGGLDGALTLCGQNSGQHIYYDIGGKPKRAHQREGQPEVTNLSPSVANGIQTNLNASLGETPSSTAGYGVNGDALAAVASDSIEILMNFTRSSLVSFRLWEIRVTQIPFSQRAPAGCLQYYTGLQGIIQTFNFADNGRHLANQNYKACIRQERDMCSITYEPCDEESFRIGASALSSGNGAMNAATTPTDSSPASPFSSPVDTTVPSPTTAGTTGTLTSSAATRLSTLPTTEATSPPTPPVTAGTTAASQADDPDAVEGSGGGDIPASAASSVPVRGGFDIFSFFRNTFGFGRHMRSLRRERQLFSMCTDRITIPCIIEDFIEGSLGPVAGCEPVHCGSRFCSSTNGACRIESTVIPFRVGIHFGDGVGKGNPEDNIGMCLRYSQVQCM</sequence>
<dbReference type="OrthoDB" id="6344756at2759"/>
<dbReference type="InParanoid" id="A0A7R8UDI1"/>
<dbReference type="AlphaFoldDB" id="A0A7R8UDI1"/>
<protein>
    <recommendedName>
        <fullName evidence="2">CUB domain-containing protein</fullName>
    </recommendedName>
</protein>
<reference evidence="3 4" key="1">
    <citation type="submission" date="2020-11" db="EMBL/GenBank/DDBJ databases">
        <authorList>
            <person name="Wallbank WR R."/>
            <person name="Pardo Diaz C."/>
            <person name="Kozak K."/>
            <person name="Martin S."/>
            <person name="Jiggins C."/>
            <person name="Moest M."/>
            <person name="Warren A I."/>
            <person name="Generalovic N T."/>
            <person name="Byers J.R.P. K."/>
            <person name="Montejo-Kovacevich G."/>
            <person name="Yen C E."/>
        </authorList>
    </citation>
    <scope>NUCLEOTIDE SEQUENCE [LARGE SCALE GENOMIC DNA]</scope>
</reference>
<organism evidence="3 4">
    <name type="scientific">Hermetia illucens</name>
    <name type="common">Black soldier fly</name>
    <dbReference type="NCBI Taxonomy" id="343691"/>
    <lineage>
        <taxon>Eukaryota</taxon>
        <taxon>Metazoa</taxon>
        <taxon>Ecdysozoa</taxon>
        <taxon>Arthropoda</taxon>
        <taxon>Hexapoda</taxon>
        <taxon>Insecta</taxon>
        <taxon>Pterygota</taxon>
        <taxon>Neoptera</taxon>
        <taxon>Endopterygota</taxon>
        <taxon>Diptera</taxon>
        <taxon>Brachycera</taxon>
        <taxon>Stratiomyomorpha</taxon>
        <taxon>Stratiomyidae</taxon>
        <taxon>Hermetiinae</taxon>
        <taxon>Hermetia</taxon>
    </lineage>
</organism>
<accession>A0A7R8UDI1</accession>